<gene>
    <name evidence="12" type="primary">lspA</name>
    <name evidence="12" type="ORF">NCTC10126_00165</name>
    <name evidence="11" type="ORF">NPA07_01560</name>
</gene>
<feature type="transmembrane region" description="Helical" evidence="10">
    <location>
        <begin position="107"/>
        <end position="126"/>
    </location>
</feature>
<dbReference type="EMBL" id="CP101806">
    <property type="protein sequence ID" value="UUD35542.1"/>
    <property type="molecule type" value="Genomic_DNA"/>
</dbReference>
<evidence type="ECO:0000256" key="6">
    <source>
        <dbReference type="ARBA" id="ARBA00022801"/>
    </source>
</evidence>
<evidence type="ECO:0000256" key="5">
    <source>
        <dbReference type="ARBA" id="ARBA00022750"/>
    </source>
</evidence>
<keyword evidence="5" id="KW-0064">Aspartyl protease</keyword>
<evidence type="ECO:0000313" key="13">
    <source>
        <dbReference type="Proteomes" id="UP000280036"/>
    </source>
</evidence>
<keyword evidence="14" id="KW-1185">Reference proteome</keyword>
<reference evidence="12 13" key="1">
    <citation type="submission" date="2018-12" db="EMBL/GenBank/DDBJ databases">
        <authorList>
            <consortium name="Pathogen Informatics"/>
        </authorList>
    </citation>
    <scope>NUCLEOTIDE SEQUENCE [LARGE SCALE GENOMIC DNA]</scope>
    <source>
        <strain evidence="12 13">NCTC10126</strain>
    </source>
</reference>
<dbReference type="Proteomes" id="UP000280036">
    <property type="component" value="Unassembled WGS sequence"/>
</dbReference>
<evidence type="ECO:0000256" key="8">
    <source>
        <dbReference type="ARBA" id="ARBA00023136"/>
    </source>
</evidence>
<evidence type="ECO:0000256" key="3">
    <source>
        <dbReference type="ARBA" id="ARBA00022670"/>
    </source>
</evidence>
<keyword evidence="3" id="KW-0645">Protease</keyword>
<evidence type="ECO:0000256" key="7">
    <source>
        <dbReference type="ARBA" id="ARBA00022989"/>
    </source>
</evidence>
<dbReference type="PANTHER" id="PTHR33695:SF1">
    <property type="entry name" value="LIPOPROTEIN SIGNAL PEPTIDASE"/>
    <property type="match status" value="1"/>
</dbReference>
<dbReference type="RefSeq" id="WP_126117967.1">
    <property type="nucleotide sequence ID" value="NZ_CP101806.1"/>
</dbReference>
<evidence type="ECO:0000313" key="12">
    <source>
        <dbReference type="EMBL" id="VDR41686.1"/>
    </source>
</evidence>
<proteinExistence type="inferred from homology"/>
<name>A0A3P8MEG4_9BACT</name>
<organism evidence="12 13">
    <name type="scientific">Mycoplasmopsis caviae</name>
    <dbReference type="NCBI Taxonomy" id="55603"/>
    <lineage>
        <taxon>Bacteria</taxon>
        <taxon>Bacillati</taxon>
        <taxon>Mycoplasmatota</taxon>
        <taxon>Mycoplasmoidales</taxon>
        <taxon>Metamycoplasmataceae</taxon>
        <taxon>Mycoplasmopsis</taxon>
    </lineage>
</organism>
<accession>A0A3P8MEG4</accession>
<keyword evidence="12" id="KW-0449">Lipoprotein</keyword>
<evidence type="ECO:0000256" key="4">
    <source>
        <dbReference type="ARBA" id="ARBA00022692"/>
    </source>
</evidence>
<keyword evidence="7 10" id="KW-1133">Transmembrane helix</keyword>
<dbReference type="Pfam" id="PF01252">
    <property type="entry name" value="Peptidase_A8"/>
    <property type="match status" value="1"/>
</dbReference>
<dbReference type="Proteomes" id="UP001058569">
    <property type="component" value="Chromosome"/>
</dbReference>
<dbReference type="GO" id="GO:0004190">
    <property type="term" value="F:aspartic-type endopeptidase activity"/>
    <property type="evidence" value="ECO:0007669"/>
    <property type="project" value="UniProtKB-KW"/>
</dbReference>
<comment type="similarity">
    <text evidence="1 9">Belongs to the peptidase A8 family.</text>
</comment>
<protein>
    <submittedName>
        <fullName evidence="12">Lipoprotein signal peptidase</fullName>
    </submittedName>
    <submittedName>
        <fullName evidence="11">Signal peptidase II</fullName>
        <ecNumber evidence="11">3.4.23.36</ecNumber>
    </submittedName>
</protein>
<dbReference type="GO" id="GO:0016020">
    <property type="term" value="C:membrane"/>
    <property type="evidence" value="ECO:0007669"/>
    <property type="project" value="InterPro"/>
</dbReference>
<dbReference type="AlphaFoldDB" id="A0A3P8MEG4"/>
<keyword evidence="6 11" id="KW-0378">Hydrolase</keyword>
<feature type="transmembrane region" description="Helical" evidence="10">
    <location>
        <begin position="37"/>
        <end position="54"/>
    </location>
</feature>
<dbReference type="EC" id="3.4.23.36" evidence="11"/>
<feature type="transmembrane region" description="Helical" evidence="10">
    <location>
        <begin position="177"/>
        <end position="201"/>
    </location>
</feature>
<keyword evidence="2" id="KW-1003">Cell membrane</keyword>
<feature type="transmembrane region" description="Helical" evidence="10">
    <location>
        <begin position="133"/>
        <end position="157"/>
    </location>
</feature>
<keyword evidence="4 10" id="KW-0812">Transmembrane</keyword>
<dbReference type="PRINTS" id="PR00781">
    <property type="entry name" value="LIPOSIGPTASE"/>
</dbReference>
<evidence type="ECO:0000256" key="9">
    <source>
        <dbReference type="RuleBase" id="RU004181"/>
    </source>
</evidence>
<dbReference type="EMBL" id="UZVY01000001">
    <property type="protein sequence ID" value="VDR41686.1"/>
    <property type="molecule type" value="Genomic_DNA"/>
</dbReference>
<sequence>MSKEYNGLDPQNESFKEKIINWWNKLVDHCKNDYKKILIAYAIFLGVAIAAILIDQLTKTFLFEWNSAHTGGSNDTTYQGTLIGVRSVGHYGVTFIPSAEHKRGPLIFIQFLSIIILIGLLTIPLLSKHLSTIIICAIIWAGDFGNMLDRFLFNMMVKDIFFVPFVEKWSGRTLGTFNFADVCIVVGCISLVIFIFTEIFIEKIRTNKEKENIEIIDKIVQEDNKNNNVEENINNEIKDDKDE</sequence>
<evidence type="ECO:0000313" key="14">
    <source>
        <dbReference type="Proteomes" id="UP001058569"/>
    </source>
</evidence>
<evidence type="ECO:0000313" key="11">
    <source>
        <dbReference type="EMBL" id="UUD35542.1"/>
    </source>
</evidence>
<evidence type="ECO:0000256" key="10">
    <source>
        <dbReference type="SAM" id="Phobius"/>
    </source>
</evidence>
<dbReference type="OrthoDB" id="397153at2"/>
<keyword evidence="8 10" id="KW-0472">Membrane</keyword>
<evidence type="ECO:0000256" key="1">
    <source>
        <dbReference type="ARBA" id="ARBA00006139"/>
    </source>
</evidence>
<evidence type="ECO:0000256" key="2">
    <source>
        <dbReference type="ARBA" id="ARBA00022475"/>
    </source>
</evidence>
<dbReference type="GO" id="GO:0006508">
    <property type="term" value="P:proteolysis"/>
    <property type="evidence" value="ECO:0007669"/>
    <property type="project" value="UniProtKB-KW"/>
</dbReference>
<dbReference type="PANTHER" id="PTHR33695">
    <property type="entry name" value="LIPOPROTEIN SIGNAL PEPTIDASE"/>
    <property type="match status" value="1"/>
</dbReference>
<reference evidence="11" key="2">
    <citation type="submission" date="2022-07" db="EMBL/GenBank/DDBJ databases">
        <title>Complete genome of Mycoplasma caviae type strain G122.</title>
        <authorList>
            <person name="Spergser J."/>
        </authorList>
    </citation>
    <scope>NUCLEOTIDE SEQUENCE</scope>
    <source>
        <strain evidence="11">G122</strain>
    </source>
</reference>
<dbReference type="InterPro" id="IPR001872">
    <property type="entry name" value="Peptidase_A8"/>
</dbReference>